<organism evidence="1 2">
    <name type="scientific">Mesorhizobium australicum</name>
    <dbReference type="NCBI Taxonomy" id="536018"/>
    <lineage>
        <taxon>Bacteria</taxon>
        <taxon>Pseudomonadati</taxon>
        <taxon>Pseudomonadota</taxon>
        <taxon>Alphaproteobacteria</taxon>
        <taxon>Hyphomicrobiales</taxon>
        <taxon>Phyllobacteriaceae</taxon>
        <taxon>Mesorhizobium</taxon>
    </lineage>
</organism>
<comment type="caution">
    <text evidence="1">The sequence shown here is derived from an EMBL/GenBank/DDBJ whole genome shotgun (WGS) entry which is preliminary data.</text>
</comment>
<dbReference type="Proteomes" id="UP001480082">
    <property type="component" value="Unassembled WGS sequence"/>
</dbReference>
<name>A0ACC6T7D7_9HYPH</name>
<evidence type="ECO:0000313" key="1">
    <source>
        <dbReference type="EMBL" id="MER9287824.1"/>
    </source>
</evidence>
<reference evidence="1 2" key="1">
    <citation type="journal article" date="2024" name="Proc. Natl. Acad. Sci. U.S.A.">
        <title>The evolutionary genomics of adaptation to stress in wild rhizobium bacteria.</title>
        <authorList>
            <person name="Kehlet-Delgado H."/>
            <person name="Montoya A.P."/>
            <person name="Jensen K.T."/>
            <person name="Wendlandt C.E."/>
            <person name="Dexheimer C."/>
            <person name="Roberts M."/>
            <person name="Torres Martinez L."/>
            <person name="Friesen M.L."/>
            <person name="Griffitts J.S."/>
            <person name="Porter S.S."/>
        </authorList>
    </citation>
    <scope>NUCLEOTIDE SEQUENCE [LARGE SCALE GENOMIC DNA]</scope>
    <source>
        <strain evidence="1 2">M0468</strain>
    </source>
</reference>
<dbReference type="EMBL" id="JAMYRI010000025">
    <property type="protein sequence ID" value="MER9287824.1"/>
    <property type="molecule type" value="Genomic_DNA"/>
</dbReference>
<gene>
    <name evidence="1" type="ORF">NKI81_28545</name>
</gene>
<evidence type="ECO:0000313" key="2">
    <source>
        <dbReference type="Proteomes" id="UP001480082"/>
    </source>
</evidence>
<keyword evidence="2" id="KW-1185">Reference proteome</keyword>
<accession>A0ACC6T7D7</accession>
<sequence length="67" mass="7214">MDSHGGVVEPGELAMLAKILEEHCQSHGIAEDSRDREDLANRIMSLFTSGMTGIDDLKQALSGRDSA</sequence>
<protein>
    <submittedName>
        <fullName evidence="1">Uncharacterized protein</fullName>
    </submittedName>
</protein>
<proteinExistence type="predicted"/>